<proteinExistence type="predicted"/>
<dbReference type="RefSeq" id="WP_345423887.1">
    <property type="nucleotide sequence ID" value="NZ_BAABHO010000071.1"/>
</dbReference>
<dbReference type="PANTHER" id="PTHR35797:SF1">
    <property type="entry name" value="PROTEASE"/>
    <property type="match status" value="1"/>
</dbReference>
<dbReference type="EMBL" id="BAABHO010000071">
    <property type="protein sequence ID" value="GAA4810684.1"/>
    <property type="molecule type" value="Genomic_DNA"/>
</dbReference>
<reference evidence="4" key="1">
    <citation type="journal article" date="2019" name="Int. J. Syst. Evol. Microbiol.">
        <title>The Global Catalogue of Microorganisms (GCM) 10K type strain sequencing project: providing services to taxonomists for standard genome sequencing and annotation.</title>
        <authorList>
            <consortium name="The Broad Institute Genomics Platform"/>
            <consortium name="The Broad Institute Genome Sequencing Center for Infectious Disease"/>
            <person name="Wu L."/>
            <person name="Ma J."/>
        </authorList>
    </citation>
    <scope>NUCLEOTIDE SEQUENCE [LARGE SCALE GENOMIC DNA]</scope>
    <source>
        <strain evidence="4">JCM 17979</strain>
    </source>
</reference>
<feature type="transmembrane region" description="Helical" evidence="1">
    <location>
        <begin position="103"/>
        <end position="128"/>
    </location>
</feature>
<protein>
    <submittedName>
        <fullName evidence="3">Type II CAAX endopeptidase family protein</fullName>
    </submittedName>
</protein>
<keyword evidence="1" id="KW-1133">Transmembrane helix</keyword>
<keyword evidence="4" id="KW-1185">Reference proteome</keyword>
<dbReference type="Pfam" id="PF02517">
    <property type="entry name" value="Rce1-like"/>
    <property type="match status" value="1"/>
</dbReference>
<feature type="transmembrane region" description="Helical" evidence="1">
    <location>
        <begin position="23"/>
        <end position="41"/>
    </location>
</feature>
<feature type="domain" description="CAAX prenyl protease 2/Lysostaphin resistance protein A-like" evidence="2">
    <location>
        <begin position="144"/>
        <end position="250"/>
    </location>
</feature>
<keyword evidence="1" id="KW-0472">Membrane</keyword>
<evidence type="ECO:0000313" key="4">
    <source>
        <dbReference type="Proteomes" id="UP001500928"/>
    </source>
</evidence>
<feature type="transmembrane region" description="Helical" evidence="1">
    <location>
        <begin position="238"/>
        <end position="259"/>
    </location>
</feature>
<feature type="transmembrane region" description="Helical" evidence="1">
    <location>
        <begin position="265"/>
        <end position="285"/>
    </location>
</feature>
<name>A0ABP9CKE1_9PSEU</name>
<evidence type="ECO:0000256" key="1">
    <source>
        <dbReference type="SAM" id="Phobius"/>
    </source>
</evidence>
<sequence>MAIAPDQPTSVPARRGLVARHPLTAFFVLAYALSWIVWAPWVLGTTGAGWLPTTVEPPATGYLNATAILLGPTGAALIVTALTDGRAGLRLLGARLVRWRVSVWWYLLALVGVPLLAVLGCTVVGGVLPDLAALGGPGFLLSYAVSFVLVAVVGGPLFEEIGWRGFALPRLQQRLHPAAAALVLGLLWALWHLPQFFDPSWTAASGGGGPVGIALFVATAVTFSFVTSWFFNGARYSVLIAVLVHTSIDAATTVTPAIFPPALATSAVPLLVSFGAAAVVLLVVTRGRLGLPRDREIS</sequence>
<organism evidence="3 4">
    <name type="scientific">Actinomycetospora chlora</name>
    <dbReference type="NCBI Taxonomy" id="663608"/>
    <lineage>
        <taxon>Bacteria</taxon>
        <taxon>Bacillati</taxon>
        <taxon>Actinomycetota</taxon>
        <taxon>Actinomycetes</taxon>
        <taxon>Pseudonocardiales</taxon>
        <taxon>Pseudonocardiaceae</taxon>
        <taxon>Actinomycetospora</taxon>
    </lineage>
</organism>
<feature type="transmembrane region" description="Helical" evidence="1">
    <location>
        <begin position="211"/>
        <end position="231"/>
    </location>
</feature>
<dbReference type="InterPro" id="IPR042150">
    <property type="entry name" value="MmRce1-like"/>
</dbReference>
<dbReference type="InterPro" id="IPR003675">
    <property type="entry name" value="Rce1/LyrA-like_dom"/>
</dbReference>
<keyword evidence="1" id="KW-0812">Transmembrane</keyword>
<accession>A0ABP9CKE1</accession>
<feature type="transmembrane region" description="Helical" evidence="1">
    <location>
        <begin position="61"/>
        <end position="82"/>
    </location>
</feature>
<dbReference type="Proteomes" id="UP001500928">
    <property type="component" value="Unassembled WGS sequence"/>
</dbReference>
<evidence type="ECO:0000313" key="3">
    <source>
        <dbReference type="EMBL" id="GAA4810684.1"/>
    </source>
</evidence>
<gene>
    <name evidence="3" type="ORF">GCM10023200_55580</name>
</gene>
<evidence type="ECO:0000259" key="2">
    <source>
        <dbReference type="Pfam" id="PF02517"/>
    </source>
</evidence>
<feature type="transmembrane region" description="Helical" evidence="1">
    <location>
        <begin position="140"/>
        <end position="163"/>
    </location>
</feature>
<dbReference type="PANTHER" id="PTHR35797">
    <property type="entry name" value="PROTEASE-RELATED"/>
    <property type="match status" value="1"/>
</dbReference>
<feature type="transmembrane region" description="Helical" evidence="1">
    <location>
        <begin position="175"/>
        <end position="191"/>
    </location>
</feature>
<comment type="caution">
    <text evidence="3">The sequence shown here is derived from an EMBL/GenBank/DDBJ whole genome shotgun (WGS) entry which is preliminary data.</text>
</comment>